<dbReference type="CDD" id="cd04301">
    <property type="entry name" value="NAT_SF"/>
    <property type="match status" value="1"/>
</dbReference>
<keyword evidence="2" id="KW-0808">Transferase</keyword>
<dbReference type="RefSeq" id="WP_129314329.1">
    <property type="nucleotide sequence ID" value="NZ_CP197643.1"/>
</dbReference>
<comment type="caution">
    <text evidence="2">The sequence shown here is derived from an EMBL/GenBank/DDBJ whole genome shotgun (WGS) entry which is preliminary data.</text>
</comment>
<evidence type="ECO:0000313" key="3">
    <source>
        <dbReference type="Proteomes" id="UP000462152"/>
    </source>
</evidence>
<sequence>MSGTITLIGKTWANTRPLKVTTRPVTEEDADGLAKLFFASYDDQSVVGSQAEALEIIHKVFNGDFGALIESASPVVVDGSGRLVAAALVLDSRVGNDVPDAPYIFELFTAASRRREGFAEQLLRIAIDELYRLGHEEVALRIAEDNSPALALYLTLDFKRWIPEDDSEL</sequence>
<dbReference type="GO" id="GO:0016747">
    <property type="term" value="F:acyltransferase activity, transferring groups other than amino-acyl groups"/>
    <property type="evidence" value="ECO:0007669"/>
    <property type="project" value="InterPro"/>
</dbReference>
<dbReference type="EMBL" id="WOGT01000001">
    <property type="protein sequence ID" value="MUN54268.1"/>
    <property type="molecule type" value="Genomic_DNA"/>
</dbReference>
<accession>A0A7K1LGK7</accession>
<feature type="domain" description="N-acetyltransferase" evidence="1">
    <location>
        <begin position="20"/>
        <end position="169"/>
    </location>
</feature>
<proteinExistence type="predicted"/>
<dbReference type="InterPro" id="IPR000182">
    <property type="entry name" value="GNAT_dom"/>
</dbReference>
<dbReference type="Gene3D" id="3.40.630.30">
    <property type="match status" value="1"/>
</dbReference>
<evidence type="ECO:0000313" key="2">
    <source>
        <dbReference type="EMBL" id="MUN54268.1"/>
    </source>
</evidence>
<dbReference type="PROSITE" id="PS51186">
    <property type="entry name" value="GNAT"/>
    <property type="match status" value="1"/>
</dbReference>
<dbReference type="SUPFAM" id="SSF55729">
    <property type="entry name" value="Acyl-CoA N-acyltransferases (Nat)"/>
    <property type="match status" value="1"/>
</dbReference>
<keyword evidence="3" id="KW-1185">Reference proteome</keyword>
<evidence type="ECO:0000259" key="1">
    <source>
        <dbReference type="PROSITE" id="PS51186"/>
    </source>
</evidence>
<dbReference type="Pfam" id="PF00583">
    <property type="entry name" value="Acetyltransf_1"/>
    <property type="match status" value="1"/>
</dbReference>
<dbReference type="InterPro" id="IPR016181">
    <property type="entry name" value="Acyl_CoA_acyltransferase"/>
</dbReference>
<dbReference type="Proteomes" id="UP000462152">
    <property type="component" value="Unassembled WGS sequence"/>
</dbReference>
<name>A0A7K1LGK7_9MICC</name>
<dbReference type="OrthoDB" id="3252279at2"/>
<protein>
    <submittedName>
        <fullName evidence="2">GNAT family N-acetyltransferase</fullName>
    </submittedName>
</protein>
<reference evidence="2 3" key="1">
    <citation type="submission" date="2019-12" db="EMBL/GenBank/DDBJ databases">
        <authorList>
            <person name="Li J."/>
            <person name="Shi Y."/>
            <person name="Xu G."/>
            <person name="Xiao D."/>
            <person name="Ran X."/>
        </authorList>
    </citation>
    <scope>NUCLEOTIDE SEQUENCE [LARGE SCALE GENOMIC DNA]</scope>
    <source>
        <strain evidence="2 3">JCM 15915</strain>
    </source>
</reference>
<organism evidence="2 3">
    <name type="scientific">Rothia koreensis</name>
    <dbReference type="NCBI Taxonomy" id="592378"/>
    <lineage>
        <taxon>Bacteria</taxon>
        <taxon>Bacillati</taxon>
        <taxon>Actinomycetota</taxon>
        <taxon>Actinomycetes</taxon>
        <taxon>Micrococcales</taxon>
        <taxon>Micrococcaceae</taxon>
        <taxon>Rothia</taxon>
    </lineage>
</organism>
<gene>
    <name evidence="2" type="ORF">GMA10_03400</name>
</gene>
<dbReference type="AlphaFoldDB" id="A0A7K1LGK7"/>